<accession>A0A9Q4A188</accession>
<evidence type="ECO:0000313" key="1">
    <source>
        <dbReference type="EMBL" id="MCF5628187.1"/>
    </source>
</evidence>
<name>A0A9Q4A188_PSESX</name>
<dbReference type="EMBL" id="WKAE01000013">
    <property type="protein sequence ID" value="MCF5628187.1"/>
    <property type="molecule type" value="Genomic_DNA"/>
</dbReference>
<dbReference type="AlphaFoldDB" id="A0A9Q4A188"/>
<organism evidence="1 2">
    <name type="scientific">Pseudomonas syringae</name>
    <dbReference type="NCBI Taxonomy" id="317"/>
    <lineage>
        <taxon>Bacteria</taxon>
        <taxon>Pseudomonadati</taxon>
        <taxon>Pseudomonadota</taxon>
        <taxon>Gammaproteobacteria</taxon>
        <taxon>Pseudomonadales</taxon>
        <taxon>Pseudomonadaceae</taxon>
        <taxon>Pseudomonas</taxon>
    </lineage>
</organism>
<dbReference type="AntiFam" id="ANF00261">
    <property type="entry name" value="Protein of unknown function (DUF1534)"/>
</dbReference>
<evidence type="ECO:0000313" key="2">
    <source>
        <dbReference type="Proteomes" id="UP000814010"/>
    </source>
</evidence>
<reference evidence="1" key="1">
    <citation type="submission" date="2019-11" db="EMBL/GenBank/DDBJ databases">
        <title>Epiphytic Pseudomonas syringae from cherry orchards.</title>
        <authorList>
            <person name="Hulin M.T."/>
        </authorList>
    </citation>
    <scope>NUCLEOTIDE SEQUENCE</scope>
    <source>
        <strain evidence="1">PA-2-5E</strain>
    </source>
</reference>
<comment type="caution">
    <text evidence="1">The sequence shown here is derived from an EMBL/GenBank/DDBJ whole genome shotgun (WGS) entry which is preliminary data.</text>
</comment>
<dbReference type="Proteomes" id="UP000814010">
    <property type="component" value="Unassembled WGS sequence"/>
</dbReference>
<protein>
    <submittedName>
        <fullName evidence="1">DUF1534 domain-containing protein</fullName>
    </submittedName>
</protein>
<proteinExistence type="predicted"/>
<sequence length="46" mass="4999">MPMRGIGTIVTRFSFRTLQRGNAFHDALRRKGSRASGMACQCGALA</sequence>
<gene>
    <name evidence="1" type="ORF">GIV53_02455</name>
</gene>